<dbReference type="EMBL" id="UCZA01000043">
    <property type="protein sequence ID" value="SQP88176.1"/>
    <property type="molecule type" value="Genomic_DNA"/>
</dbReference>
<reference evidence="1 2" key="1">
    <citation type="submission" date="2018-06" db="EMBL/GenBank/DDBJ databases">
        <authorList>
            <consortium name="Pathogen Informatics"/>
            <person name="Doyle S."/>
        </authorList>
    </citation>
    <scope>NUCLEOTIDE SEQUENCE [LARGE SCALE GENOMIC DNA]</scope>
    <source>
        <strain evidence="1 2">VREC0535</strain>
    </source>
</reference>
<organism evidence="1 2">
    <name type="scientific">Escherichia coli</name>
    <dbReference type="NCBI Taxonomy" id="562"/>
    <lineage>
        <taxon>Bacteria</taxon>
        <taxon>Pseudomonadati</taxon>
        <taxon>Pseudomonadota</taxon>
        <taxon>Gammaproteobacteria</taxon>
        <taxon>Enterobacterales</taxon>
        <taxon>Enterobacteriaceae</taxon>
        <taxon>Escherichia</taxon>
    </lineage>
</organism>
<dbReference type="RefSeq" id="WP_052921098.1">
    <property type="nucleotide sequence ID" value="NZ_BFJZ01000034.1"/>
</dbReference>
<evidence type="ECO:0000313" key="2">
    <source>
        <dbReference type="Proteomes" id="UP000250671"/>
    </source>
</evidence>
<dbReference type="Proteomes" id="UP000250671">
    <property type="component" value="Unassembled WGS sequence"/>
</dbReference>
<dbReference type="AlphaFoldDB" id="A0A0K4D1P9"/>
<protein>
    <submittedName>
        <fullName evidence="1">Uncharacterized protein</fullName>
    </submittedName>
</protein>
<name>A0A0K4D1P9_ECOLX</name>
<sequence>MKRLLVTVKPFNGTIPFRVLQRGRVLVKDIFSGKCTECYSRTYEVDATDEEISVECDLNANMAGIVTATLLPVS</sequence>
<gene>
    <name evidence="1" type="ORF">SAMEA3752557_04936</name>
</gene>
<accession>A0A0K4D1P9</accession>
<evidence type="ECO:0000313" key="1">
    <source>
        <dbReference type="EMBL" id="SQP88176.1"/>
    </source>
</evidence>
<proteinExistence type="predicted"/>